<feature type="binding site" evidence="2">
    <location>
        <position position="23"/>
    </location>
    <ligand>
        <name>Mg(2+)</name>
        <dbReference type="ChEBI" id="CHEBI:18420"/>
    </ligand>
</feature>
<dbReference type="GO" id="GO:0016094">
    <property type="term" value="P:polyprenol biosynthetic process"/>
    <property type="evidence" value="ECO:0007669"/>
    <property type="project" value="TreeGrafter"/>
</dbReference>
<dbReference type="PANTHER" id="PTHR10291:SF0">
    <property type="entry name" value="DEHYDRODOLICHYL DIPHOSPHATE SYNTHASE 2"/>
    <property type="match status" value="1"/>
</dbReference>
<sequence length="248" mass="28401">MTSQELTAKPRERVPRHVAIVMDGNGRWAKARKLPRLMGHQKGVESVRTAIQTAAKAGVQHLTLFAFSSENWNRPAEEVKGLMKLFLVSLRREIAALNKANVRVRLVGDLTAFSEELQQQIADSMKITENNTGLMLNVCVNYGGRWEILEAAKRSREVPPEELTEQKFASLLPLADSGDVDLFIRTSGEERISNFMLWQLAYGELYFTKILWPDFTENEFLNALNWYSNRERRFGKTSEQIQQEAKKE</sequence>
<dbReference type="GO" id="GO:0008834">
    <property type="term" value="F:ditrans,polycis-undecaprenyl-diphosphate synthase [(2E,6E)-farnesyl-diphosphate specific] activity"/>
    <property type="evidence" value="ECO:0007669"/>
    <property type="project" value="TreeGrafter"/>
</dbReference>
<evidence type="ECO:0000313" key="4">
    <source>
        <dbReference type="Proteomes" id="UP000462362"/>
    </source>
</evidence>
<feature type="active site" evidence="2">
    <location>
        <position position="23"/>
    </location>
</feature>
<feature type="binding site" evidence="2">
    <location>
        <position position="72"/>
    </location>
    <ligand>
        <name>substrate</name>
    </ligand>
</feature>
<dbReference type="Gene3D" id="3.40.1180.10">
    <property type="entry name" value="Decaprenyl diphosphate synthase-like"/>
    <property type="match status" value="1"/>
</dbReference>
<comment type="caution">
    <text evidence="3">The sequence shown here is derived from an EMBL/GenBank/DDBJ whole genome shotgun (WGS) entry which is preliminary data.</text>
</comment>
<dbReference type="GO" id="GO:0005829">
    <property type="term" value="C:cytosol"/>
    <property type="evidence" value="ECO:0007669"/>
    <property type="project" value="TreeGrafter"/>
</dbReference>
<dbReference type="InterPro" id="IPR001441">
    <property type="entry name" value="UPP_synth-like"/>
</dbReference>
<comment type="function">
    <text evidence="2">Catalyzes the condensation of isopentenyl diphosphate (IPP) with allylic pyrophosphates generating different type of terpenoids.</text>
</comment>
<accession>A0A6I3S7F0</accession>
<dbReference type="HAMAP" id="MF_01139">
    <property type="entry name" value="ISPT"/>
    <property type="match status" value="1"/>
</dbReference>
<evidence type="ECO:0000313" key="3">
    <source>
        <dbReference type="EMBL" id="MTU42959.1"/>
    </source>
</evidence>
<protein>
    <recommendedName>
        <fullName evidence="2">Isoprenyl transferase</fullName>
        <ecNumber evidence="2">2.5.1.-</ecNumber>
    </recommendedName>
</protein>
<name>A0A6I3S7F0_9BURK</name>
<dbReference type="PROSITE" id="PS01066">
    <property type="entry name" value="UPP_SYNTHASE"/>
    <property type="match status" value="1"/>
</dbReference>
<keyword evidence="1 2" id="KW-0808">Transferase</keyword>
<gene>
    <name evidence="3" type="primary">uppS</name>
    <name evidence="3" type="ORF">GMD42_04860</name>
</gene>
<feature type="binding site" evidence="2">
    <location>
        <begin position="24"/>
        <end position="27"/>
    </location>
    <ligand>
        <name>substrate</name>
    </ligand>
</feature>
<dbReference type="SUPFAM" id="SSF64005">
    <property type="entry name" value="Undecaprenyl diphosphate synthase"/>
    <property type="match status" value="1"/>
</dbReference>
<comment type="similarity">
    <text evidence="2">Belongs to the UPP synthase family.</text>
</comment>
<feature type="binding site" evidence="2">
    <location>
        <begin position="68"/>
        <end position="70"/>
    </location>
    <ligand>
        <name>substrate</name>
    </ligand>
</feature>
<proteinExistence type="inferred from homology"/>
<feature type="binding site" evidence="2">
    <location>
        <begin position="191"/>
        <end position="193"/>
    </location>
    <ligand>
        <name>substrate</name>
    </ligand>
</feature>
<dbReference type="Pfam" id="PF01255">
    <property type="entry name" value="Prenyltransf"/>
    <property type="match status" value="1"/>
</dbReference>
<keyword evidence="2" id="KW-0460">Magnesium</keyword>
<reference evidence="3 4" key="1">
    <citation type="journal article" date="2019" name="Nat. Med.">
        <title>A library of human gut bacterial isolates paired with longitudinal multiomics data enables mechanistic microbiome research.</title>
        <authorList>
            <person name="Poyet M."/>
            <person name="Groussin M."/>
            <person name="Gibbons S.M."/>
            <person name="Avila-Pacheco J."/>
            <person name="Jiang X."/>
            <person name="Kearney S.M."/>
            <person name="Perrotta A.R."/>
            <person name="Berdy B."/>
            <person name="Zhao S."/>
            <person name="Lieberman T.D."/>
            <person name="Swanson P.K."/>
            <person name="Smith M."/>
            <person name="Roesemann S."/>
            <person name="Alexander J.E."/>
            <person name="Rich S.A."/>
            <person name="Livny J."/>
            <person name="Vlamakis H."/>
            <person name="Clish C."/>
            <person name="Bullock K."/>
            <person name="Deik A."/>
            <person name="Scott J."/>
            <person name="Pierce K.A."/>
            <person name="Xavier R.J."/>
            <person name="Alm E.J."/>
        </authorList>
    </citation>
    <scope>NUCLEOTIDE SEQUENCE [LARGE SCALE GENOMIC DNA]</scope>
    <source>
        <strain evidence="3 4">BIOML-A2</strain>
    </source>
</reference>
<feature type="binding site" evidence="2">
    <location>
        <position position="185"/>
    </location>
    <ligand>
        <name>substrate</name>
    </ligand>
</feature>
<dbReference type="InterPro" id="IPR018520">
    <property type="entry name" value="UPP_synth-like_CS"/>
</dbReference>
<comment type="subunit">
    <text evidence="2">Homodimer.</text>
</comment>
<feature type="binding site" evidence="2">
    <location>
        <position position="74"/>
    </location>
    <ligand>
        <name>substrate</name>
    </ligand>
</feature>
<dbReference type="EMBL" id="WNCL01000010">
    <property type="protein sequence ID" value="MTU42959.1"/>
    <property type="molecule type" value="Genomic_DNA"/>
</dbReference>
<feature type="binding site" evidence="2">
    <location>
        <position position="36"/>
    </location>
    <ligand>
        <name>substrate</name>
    </ligand>
</feature>
<feature type="binding site" evidence="2">
    <location>
        <position position="28"/>
    </location>
    <ligand>
        <name>substrate</name>
    </ligand>
</feature>
<dbReference type="PANTHER" id="PTHR10291">
    <property type="entry name" value="DEHYDRODOLICHYL DIPHOSPHATE SYNTHASE FAMILY MEMBER"/>
    <property type="match status" value="1"/>
</dbReference>
<dbReference type="Proteomes" id="UP000462362">
    <property type="component" value="Unassembled WGS sequence"/>
</dbReference>
<feature type="binding site" evidence="2">
    <location>
        <position position="40"/>
    </location>
    <ligand>
        <name>substrate</name>
    </ligand>
</feature>
<dbReference type="RefSeq" id="WP_155165596.1">
    <property type="nucleotide sequence ID" value="NZ_CAMLVM010000014.1"/>
</dbReference>
<comment type="cofactor">
    <cofactor evidence="2">
        <name>Mg(2+)</name>
        <dbReference type="ChEBI" id="CHEBI:18420"/>
    </cofactor>
    <text evidence="2">Binds 2 magnesium ions per subunit.</text>
</comment>
<organism evidence="3 4">
    <name type="scientific">Parasutterella excrementihominis</name>
    <dbReference type="NCBI Taxonomy" id="487175"/>
    <lineage>
        <taxon>Bacteria</taxon>
        <taxon>Pseudomonadati</taxon>
        <taxon>Pseudomonadota</taxon>
        <taxon>Betaproteobacteria</taxon>
        <taxon>Burkholderiales</taxon>
        <taxon>Sutterellaceae</taxon>
        <taxon>Parasutterella</taxon>
    </lineage>
</organism>
<dbReference type="EC" id="2.5.1.-" evidence="2"/>
<dbReference type="GO" id="GO:0000287">
    <property type="term" value="F:magnesium ion binding"/>
    <property type="evidence" value="ECO:0007669"/>
    <property type="project" value="UniProtKB-UniRule"/>
</dbReference>
<dbReference type="AlphaFoldDB" id="A0A6I3S7F0"/>
<evidence type="ECO:0000256" key="2">
    <source>
        <dbReference type="HAMAP-Rule" id="MF_01139"/>
    </source>
</evidence>
<keyword evidence="2" id="KW-0479">Metal-binding</keyword>
<dbReference type="FunFam" id="3.40.1180.10:FF:000001">
    <property type="entry name" value="(2E,6E)-farnesyl-diphosphate-specific ditrans,polycis-undecaprenyl-diphosphate synthase"/>
    <property type="match status" value="1"/>
</dbReference>
<dbReference type="CDD" id="cd00475">
    <property type="entry name" value="Cis_IPPS"/>
    <property type="match status" value="1"/>
</dbReference>
<feature type="active site" description="Proton acceptor" evidence="2">
    <location>
        <position position="71"/>
    </location>
</feature>
<feature type="binding site" evidence="2">
    <location>
        <position position="204"/>
    </location>
    <ligand>
        <name>Mg(2+)</name>
        <dbReference type="ChEBI" id="CHEBI:18420"/>
    </ligand>
</feature>
<dbReference type="NCBIfam" id="TIGR00055">
    <property type="entry name" value="uppS"/>
    <property type="match status" value="1"/>
</dbReference>
<evidence type="ECO:0000256" key="1">
    <source>
        <dbReference type="ARBA" id="ARBA00022679"/>
    </source>
</evidence>
<dbReference type="InterPro" id="IPR036424">
    <property type="entry name" value="UPP_synth-like_sf"/>
</dbReference>